<accession>A0A645B640</accession>
<evidence type="ECO:0000313" key="1">
    <source>
        <dbReference type="EMBL" id="MPM60910.1"/>
    </source>
</evidence>
<dbReference type="AlphaFoldDB" id="A0A645B640"/>
<proteinExistence type="predicted"/>
<comment type="caution">
    <text evidence="1">The sequence shown here is derived from an EMBL/GenBank/DDBJ whole genome shotgun (WGS) entry which is preliminary data.</text>
</comment>
<gene>
    <name evidence="1" type="ORF">SDC9_107764</name>
</gene>
<reference evidence="1" key="1">
    <citation type="submission" date="2019-08" db="EMBL/GenBank/DDBJ databases">
        <authorList>
            <person name="Kucharzyk K."/>
            <person name="Murdoch R.W."/>
            <person name="Higgins S."/>
            <person name="Loffler F."/>
        </authorList>
    </citation>
    <scope>NUCLEOTIDE SEQUENCE</scope>
</reference>
<name>A0A645B640_9ZZZZ</name>
<dbReference type="EMBL" id="VSSQ01018051">
    <property type="protein sequence ID" value="MPM60910.1"/>
    <property type="molecule type" value="Genomic_DNA"/>
</dbReference>
<protein>
    <submittedName>
        <fullName evidence="1">Uncharacterized protein</fullName>
    </submittedName>
</protein>
<sequence length="142" mass="15351">MKPRSVVIAMAVAAGFTAGLTACTPIPDYTYVTVTSANPWMPGTRTMWVVQGTAVERTETFPDDGVEASSTLNYQLLDQQAFLKAVHRALNVEQNSPCMDAVEFTVQARDAEGGLYGSNLQQCGNQQEYVADLLDALDADRA</sequence>
<organism evidence="1">
    <name type="scientific">bioreactor metagenome</name>
    <dbReference type="NCBI Taxonomy" id="1076179"/>
    <lineage>
        <taxon>unclassified sequences</taxon>
        <taxon>metagenomes</taxon>
        <taxon>ecological metagenomes</taxon>
    </lineage>
</organism>
<dbReference type="PROSITE" id="PS51257">
    <property type="entry name" value="PROKAR_LIPOPROTEIN"/>
    <property type="match status" value="1"/>
</dbReference>